<dbReference type="Proteomes" id="UP000887569">
    <property type="component" value="Unplaced"/>
</dbReference>
<accession>A0A915BHB0</accession>
<evidence type="ECO:0000313" key="4">
    <source>
        <dbReference type="WBParaSite" id="PgR040_g063_t07"/>
    </source>
</evidence>
<evidence type="ECO:0000313" key="1">
    <source>
        <dbReference type="Proteomes" id="UP000887569"/>
    </source>
</evidence>
<proteinExistence type="predicted"/>
<evidence type="ECO:0000313" key="2">
    <source>
        <dbReference type="WBParaSite" id="PgR040_g063_t01"/>
    </source>
</evidence>
<sequence>MDSNRQVEWWHRISSKGAKKYAENSLLLSPKLPNLSLCVAVFRVRPSLMLPHFPVASASLPNLFATSSAIVHYAICAVNFNVPSN</sequence>
<name>A0A915BHB0_PARUN</name>
<evidence type="ECO:0000313" key="3">
    <source>
        <dbReference type="WBParaSite" id="PgR040_g063_t02"/>
    </source>
</evidence>
<dbReference type="WBParaSite" id="PgR040_g063_t07">
    <property type="protein sequence ID" value="PgR040_g063_t07"/>
    <property type="gene ID" value="PgR040_g063"/>
</dbReference>
<reference evidence="2 3" key="1">
    <citation type="submission" date="2022-11" db="UniProtKB">
        <authorList>
            <consortium name="WormBaseParasite"/>
        </authorList>
    </citation>
    <scope>IDENTIFICATION</scope>
</reference>
<keyword evidence="1" id="KW-1185">Reference proteome</keyword>
<protein>
    <submittedName>
        <fullName evidence="2 3">Uncharacterized protein</fullName>
    </submittedName>
</protein>
<dbReference type="AlphaFoldDB" id="A0A915BHB0"/>
<dbReference type="WBParaSite" id="PgR040_g063_t01">
    <property type="protein sequence ID" value="PgR040_g063_t01"/>
    <property type="gene ID" value="PgR040_g063"/>
</dbReference>
<dbReference type="WBParaSite" id="PgR040_g063_t02">
    <property type="protein sequence ID" value="PgR040_g063_t02"/>
    <property type="gene ID" value="PgR040_g063"/>
</dbReference>
<organism evidence="1 4">
    <name type="scientific">Parascaris univalens</name>
    <name type="common">Nematode worm</name>
    <dbReference type="NCBI Taxonomy" id="6257"/>
    <lineage>
        <taxon>Eukaryota</taxon>
        <taxon>Metazoa</taxon>
        <taxon>Ecdysozoa</taxon>
        <taxon>Nematoda</taxon>
        <taxon>Chromadorea</taxon>
        <taxon>Rhabditida</taxon>
        <taxon>Spirurina</taxon>
        <taxon>Ascaridomorpha</taxon>
        <taxon>Ascaridoidea</taxon>
        <taxon>Ascarididae</taxon>
        <taxon>Parascaris</taxon>
    </lineage>
</organism>